<name>A0A4Q7N3L7_9BACT</name>
<keyword evidence="6" id="KW-1185">Reference proteome</keyword>
<protein>
    <submittedName>
        <fullName evidence="5">Flavin-binding monooxygenase-like protein</fullName>
    </submittedName>
</protein>
<dbReference type="Pfam" id="PF00743">
    <property type="entry name" value="FMO-like"/>
    <property type="match status" value="1"/>
</dbReference>
<keyword evidence="2" id="KW-0285">Flavoprotein</keyword>
<evidence type="ECO:0000256" key="4">
    <source>
        <dbReference type="ARBA" id="ARBA00023002"/>
    </source>
</evidence>
<keyword evidence="4" id="KW-0560">Oxidoreductase</keyword>
<dbReference type="GO" id="GO:0050661">
    <property type="term" value="F:NADP binding"/>
    <property type="evidence" value="ECO:0007669"/>
    <property type="project" value="InterPro"/>
</dbReference>
<dbReference type="PANTHER" id="PTHR23023">
    <property type="entry name" value="DIMETHYLANILINE MONOOXYGENASE"/>
    <property type="match status" value="1"/>
</dbReference>
<dbReference type="InterPro" id="IPR050346">
    <property type="entry name" value="FMO-like"/>
</dbReference>
<evidence type="ECO:0000313" key="6">
    <source>
        <dbReference type="Proteomes" id="UP000293874"/>
    </source>
</evidence>
<keyword evidence="5" id="KW-0503">Monooxygenase</keyword>
<dbReference type="InterPro" id="IPR036188">
    <property type="entry name" value="FAD/NAD-bd_sf"/>
</dbReference>
<evidence type="ECO:0000313" key="5">
    <source>
        <dbReference type="EMBL" id="RZS75438.1"/>
    </source>
</evidence>
<keyword evidence="3" id="KW-0274">FAD</keyword>
<dbReference type="Proteomes" id="UP000293874">
    <property type="component" value="Unassembled WGS sequence"/>
</dbReference>
<evidence type="ECO:0000256" key="3">
    <source>
        <dbReference type="ARBA" id="ARBA00022827"/>
    </source>
</evidence>
<reference evidence="5 6" key="1">
    <citation type="submission" date="2019-02" db="EMBL/GenBank/DDBJ databases">
        <title>Genomic Encyclopedia of Type Strains, Phase IV (KMG-IV): sequencing the most valuable type-strain genomes for metagenomic binning, comparative biology and taxonomic classification.</title>
        <authorList>
            <person name="Goeker M."/>
        </authorList>
    </citation>
    <scope>NUCLEOTIDE SEQUENCE [LARGE SCALE GENOMIC DNA]</scope>
    <source>
        <strain evidence="5 6">DSM 18116</strain>
    </source>
</reference>
<evidence type="ECO:0000256" key="1">
    <source>
        <dbReference type="ARBA" id="ARBA00009183"/>
    </source>
</evidence>
<dbReference type="AlphaFoldDB" id="A0A4Q7N3L7"/>
<dbReference type="SUPFAM" id="SSF51905">
    <property type="entry name" value="FAD/NAD(P)-binding domain"/>
    <property type="match status" value="1"/>
</dbReference>
<proteinExistence type="inferred from homology"/>
<dbReference type="PRINTS" id="PR00419">
    <property type="entry name" value="ADXRDTASE"/>
</dbReference>
<evidence type="ECO:0000256" key="2">
    <source>
        <dbReference type="ARBA" id="ARBA00022630"/>
    </source>
</evidence>
<dbReference type="GO" id="GO:0050660">
    <property type="term" value="F:flavin adenine dinucleotide binding"/>
    <property type="evidence" value="ECO:0007669"/>
    <property type="project" value="InterPro"/>
</dbReference>
<sequence length="277" mass="30842">MEPKMKQVAVVGAGISGLVTANAMQQQGYKVTVFEKASTIGESWERGTYYTGEVAQSVRKDYTFYGSDIPPLSGEWPDGEEMQEYLEAYALKTGVHQLISFQTNVQNVYSNASGWKISARKDKENQYRELQFDAVVICTGMEWGSFSYWPLHRNIAVANSGSIGFVGMNGSLFFTLTAIIAAHWMAAYLSGGIQLSTHQSTRYQPKQYNKRRQVSQLIHYLNQLLKDMGGKPPASSNLLFRLLGTPFKPGIYAALAKKLTNSHASLFHGPYSRSCFS</sequence>
<comment type="caution">
    <text evidence="5">The sequence shown here is derived from an EMBL/GenBank/DDBJ whole genome shotgun (WGS) entry which is preliminary data.</text>
</comment>
<gene>
    <name evidence="5" type="ORF">EV199_1304</name>
</gene>
<accession>A0A4Q7N3L7</accession>
<dbReference type="GO" id="GO:0004499">
    <property type="term" value="F:N,N-dimethylaniline monooxygenase activity"/>
    <property type="evidence" value="ECO:0007669"/>
    <property type="project" value="InterPro"/>
</dbReference>
<dbReference type="InterPro" id="IPR020946">
    <property type="entry name" value="Flavin_mOase-like"/>
</dbReference>
<dbReference type="Gene3D" id="3.50.50.60">
    <property type="entry name" value="FAD/NAD(P)-binding domain"/>
    <property type="match status" value="2"/>
</dbReference>
<comment type="similarity">
    <text evidence="1">Belongs to the FMO family.</text>
</comment>
<dbReference type="EMBL" id="SGXA01000001">
    <property type="protein sequence ID" value="RZS75438.1"/>
    <property type="molecule type" value="Genomic_DNA"/>
</dbReference>
<organism evidence="5 6">
    <name type="scientific">Pseudobacter ginsenosidimutans</name>
    <dbReference type="NCBI Taxonomy" id="661488"/>
    <lineage>
        <taxon>Bacteria</taxon>
        <taxon>Pseudomonadati</taxon>
        <taxon>Bacteroidota</taxon>
        <taxon>Chitinophagia</taxon>
        <taxon>Chitinophagales</taxon>
        <taxon>Chitinophagaceae</taxon>
        <taxon>Pseudobacter</taxon>
    </lineage>
</organism>